<evidence type="ECO:0008006" key="3">
    <source>
        <dbReference type="Google" id="ProtNLM"/>
    </source>
</evidence>
<gene>
    <name evidence="1" type="ORF">L3X37_07965</name>
</gene>
<dbReference type="InterPro" id="IPR036513">
    <property type="entry name" value="STAS_dom_sf"/>
</dbReference>
<sequence length="102" mass="11801">MELEITGYNNFFKMKGILSKRNLDVFKNEFKNVFDRLDTLTISIENIEWMDKYGVDAFAELHYEALSKNKKMAVIGLGCKELYEHFKSSDVTNTQSKSFTAA</sequence>
<evidence type="ECO:0000313" key="1">
    <source>
        <dbReference type="EMBL" id="MCF7568297.1"/>
    </source>
</evidence>
<organism evidence="1 2">
    <name type="scientific">Wocania arenilitoris</name>
    <dbReference type="NCBI Taxonomy" id="2044858"/>
    <lineage>
        <taxon>Bacteria</taxon>
        <taxon>Pseudomonadati</taxon>
        <taxon>Bacteroidota</taxon>
        <taxon>Flavobacteriia</taxon>
        <taxon>Flavobacteriales</taxon>
        <taxon>Flavobacteriaceae</taxon>
        <taxon>Wocania</taxon>
    </lineage>
</organism>
<dbReference type="SUPFAM" id="SSF52091">
    <property type="entry name" value="SpoIIaa-like"/>
    <property type="match status" value="1"/>
</dbReference>
<reference evidence="1" key="1">
    <citation type="submission" date="2022-01" db="EMBL/GenBank/DDBJ databases">
        <title>Draft genome sequence of Sabulilitoribacter arenilitoris KCTC 52401.</title>
        <authorList>
            <person name="Oh J.-S."/>
        </authorList>
    </citation>
    <scope>NUCLEOTIDE SEQUENCE</scope>
    <source>
        <strain evidence="1">HMF6543</strain>
    </source>
</reference>
<dbReference type="AlphaFoldDB" id="A0AAE3JLK3"/>
<keyword evidence="2" id="KW-1185">Reference proteome</keyword>
<dbReference type="EMBL" id="JAKKDU010000008">
    <property type="protein sequence ID" value="MCF7568297.1"/>
    <property type="molecule type" value="Genomic_DNA"/>
</dbReference>
<dbReference type="RefSeq" id="WP_237239643.1">
    <property type="nucleotide sequence ID" value="NZ_JAKKDU010000008.1"/>
</dbReference>
<accession>A0AAE3JLK3</accession>
<evidence type="ECO:0000313" key="2">
    <source>
        <dbReference type="Proteomes" id="UP001199795"/>
    </source>
</evidence>
<dbReference type="Proteomes" id="UP001199795">
    <property type="component" value="Unassembled WGS sequence"/>
</dbReference>
<comment type="caution">
    <text evidence="1">The sequence shown here is derived from an EMBL/GenBank/DDBJ whole genome shotgun (WGS) entry which is preliminary data.</text>
</comment>
<name>A0AAE3JLK3_9FLAO</name>
<proteinExistence type="predicted"/>
<protein>
    <recommendedName>
        <fullName evidence="3">STAS domain-containing protein</fullName>
    </recommendedName>
</protein>